<gene>
    <name evidence="4" type="ORF">GCM10011391_31190</name>
</gene>
<sequence>MEEIISLNWLHEHLQDQDIVIVDCRFNLADPQEGWKAYLSGHIPGAVFFDLEKDLSGQVLEHGGRHPLPDVEELALKLGRAGIDATKTVIAYDDQGGQYAPRFWWLLRYLGHEQVAVLDEGYSAWCAQGLSTSSELPSPLKTTFVATPHDEMLEQVEAIEQGEVGLLIDSRAPDRYRGENETIDPKAGHIPGALNRFWMDNLRNQKWLSSNELRERFADLQAAASITVYCGSGVTACANVLAMTRAGLTNVKLYPGSWSDWISYNDHAIETAPSK</sequence>
<dbReference type="SUPFAM" id="SSF52821">
    <property type="entry name" value="Rhodanese/Cell cycle control phosphatase"/>
    <property type="match status" value="2"/>
</dbReference>
<proteinExistence type="predicted"/>
<dbReference type="InterPro" id="IPR036873">
    <property type="entry name" value="Rhodanese-like_dom_sf"/>
</dbReference>
<dbReference type="PROSITE" id="PS50206">
    <property type="entry name" value="RHODANESE_3"/>
    <property type="match status" value="2"/>
</dbReference>
<feature type="domain" description="Rhodanese" evidence="3">
    <location>
        <begin position="161"/>
        <end position="270"/>
    </location>
</feature>
<dbReference type="CDD" id="cd01449">
    <property type="entry name" value="TST_Repeat_2"/>
    <property type="match status" value="1"/>
</dbReference>
<dbReference type="InterPro" id="IPR001307">
    <property type="entry name" value="Thiosulphate_STrfase_CS"/>
</dbReference>
<evidence type="ECO:0000313" key="5">
    <source>
        <dbReference type="Proteomes" id="UP000628775"/>
    </source>
</evidence>
<comment type="caution">
    <text evidence="4">The sequence shown here is derived from an EMBL/GenBank/DDBJ whole genome shotgun (WGS) entry which is preliminary data.</text>
</comment>
<dbReference type="SMART" id="SM00450">
    <property type="entry name" value="RHOD"/>
    <property type="match status" value="2"/>
</dbReference>
<dbReference type="Proteomes" id="UP000628775">
    <property type="component" value="Unassembled WGS sequence"/>
</dbReference>
<name>A0A8J2YKW6_9BACL</name>
<dbReference type="Gene3D" id="3.40.250.10">
    <property type="entry name" value="Rhodanese-like domain"/>
    <property type="match status" value="2"/>
</dbReference>
<protein>
    <submittedName>
        <fullName evidence="4">Thiosulfate sulfurtransferase</fullName>
    </submittedName>
</protein>
<dbReference type="RefSeq" id="WP_188696310.1">
    <property type="nucleotide sequence ID" value="NZ_BMIR01000017.1"/>
</dbReference>
<dbReference type="AlphaFoldDB" id="A0A8J2YKW6"/>
<keyword evidence="1" id="KW-0808">Transferase</keyword>
<dbReference type="GO" id="GO:0004792">
    <property type="term" value="F:thiosulfate-cyanide sulfurtransferase activity"/>
    <property type="evidence" value="ECO:0007669"/>
    <property type="project" value="InterPro"/>
</dbReference>
<dbReference type="Pfam" id="PF00581">
    <property type="entry name" value="Rhodanese"/>
    <property type="match status" value="2"/>
</dbReference>
<dbReference type="InterPro" id="IPR045078">
    <property type="entry name" value="TST/MPST-like"/>
</dbReference>
<reference evidence="4" key="2">
    <citation type="submission" date="2020-09" db="EMBL/GenBank/DDBJ databases">
        <authorList>
            <person name="Sun Q."/>
            <person name="Zhou Y."/>
        </authorList>
    </citation>
    <scope>NUCLEOTIDE SEQUENCE</scope>
    <source>
        <strain evidence="4">CGMCC 1.15371</strain>
    </source>
</reference>
<dbReference type="CDD" id="cd01448">
    <property type="entry name" value="TST_Repeat_1"/>
    <property type="match status" value="1"/>
</dbReference>
<evidence type="ECO:0000256" key="2">
    <source>
        <dbReference type="ARBA" id="ARBA00022737"/>
    </source>
</evidence>
<dbReference type="FunFam" id="3.40.250.10:FF:000035">
    <property type="entry name" value="Thiosulfate sulfurtransferase"/>
    <property type="match status" value="1"/>
</dbReference>
<evidence type="ECO:0000256" key="1">
    <source>
        <dbReference type="ARBA" id="ARBA00022679"/>
    </source>
</evidence>
<reference evidence="4" key="1">
    <citation type="journal article" date="2014" name="Int. J. Syst. Evol. Microbiol.">
        <title>Complete genome sequence of Corynebacterium casei LMG S-19264T (=DSM 44701T), isolated from a smear-ripened cheese.</title>
        <authorList>
            <consortium name="US DOE Joint Genome Institute (JGI-PGF)"/>
            <person name="Walter F."/>
            <person name="Albersmeier A."/>
            <person name="Kalinowski J."/>
            <person name="Ruckert C."/>
        </authorList>
    </citation>
    <scope>NUCLEOTIDE SEQUENCE</scope>
    <source>
        <strain evidence="4">CGMCC 1.15371</strain>
    </source>
</reference>
<feature type="domain" description="Rhodanese" evidence="3">
    <location>
        <begin position="15"/>
        <end position="134"/>
    </location>
</feature>
<evidence type="ECO:0000313" key="4">
    <source>
        <dbReference type="EMBL" id="GGE50196.1"/>
    </source>
</evidence>
<dbReference type="PANTHER" id="PTHR11364:SF27">
    <property type="entry name" value="SULFURTRANSFERASE"/>
    <property type="match status" value="1"/>
</dbReference>
<evidence type="ECO:0000259" key="3">
    <source>
        <dbReference type="PROSITE" id="PS50206"/>
    </source>
</evidence>
<organism evidence="4 5">
    <name type="scientific">Pullulanibacillus camelliae</name>
    <dbReference type="NCBI Taxonomy" id="1707096"/>
    <lineage>
        <taxon>Bacteria</taxon>
        <taxon>Bacillati</taxon>
        <taxon>Bacillota</taxon>
        <taxon>Bacilli</taxon>
        <taxon>Bacillales</taxon>
        <taxon>Sporolactobacillaceae</taxon>
        <taxon>Pullulanibacillus</taxon>
    </lineage>
</organism>
<dbReference type="PANTHER" id="PTHR11364">
    <property type="entry name" value="THIOSULFATE SULFERTANSFERASE"/>
    <property type="match status" value="1"/>
</dbReference>
<dbReference type="EMBL" id="BMIR01000017">
    <property type="protein sequence ID" value="GGE50196.1"/>
    <property type="molecule type" value="Genomic_DNA"/>
</dbReference>
<dbReference type="InterPro" id="IPR001763">
    <property type="entry name" value="Rhodanese-like_dom"/>
</dbReference>
<keyword evidence="2" id="KW-0677">Repeat</keyword>
<accession>A0A8J2YKW6</accession>
<dbReference type="PROSITE" id="PS00380">
    <property type="entry name" value="RHODANESE_1"/>
    <property type="match status" value="1"/>
</dbReference>
<keyword evidence="5" id="KW-1185">Reference proteome</keyword>